<dbReference type="GeneTree" id="ENSGT00840000132152"/>
<reference evidence="1" key="3">
    <citation type="submission" date="2025-09" db="UniProtKB">
        <authorList>
            <consortium name="Ensembl"/>
        </authorList>
    </citation>
    <scope>IDENTIFICATION</scope>
</reference>
<evidence type="ECO:0000313" key="2">
    <source>
        <dbReference type="Proteomes" id="UP000694547"/>
    </source>
</evidence>
<reference evidence="1 2" key="1">
    <citation type="submission" date="2018-10" db="EMBL/GenBank/DDBJ databases">
        <title>Improved assembly of the deer mouse Peromyscus maniculatus genome.</title>
        <authorList>
            <person name="Lassance J.-M."/>
            <person name="Hoekstra H.E."/>
        </authorList>
    </citation>
    <scope>NUCLEOTIDE SEQUENCE [LARGE SCALE GENOMIC DNA]</scope>
</reference>
<name>A0A8C8W8L7_PERMB</name>
<accession>A0A8C8W8L7</accession>
<dbReference type="AlphaFoldDB" id="A0A8C8W8L7"/>
<keyword evidence="2" id="KW-1185">Reference proteome</keyword>
<reference evidence="1" key="2">
    <citation type="submission" date="2025-08" db="UniProtKB">
        <authorList>
            <consortium name="Ensembl"/>
        </authorList>
    </citation>
    <scope>IDENTIFICATION</scope>
</reference>
<dbReference type="SUPFAM" id="SSF50814">
    <property type="entry name" value="Lipocalins"/>
    <property type="match status" value="1"/>
</dbReference>
<dbReference type="Proteomes" id="UP000694547">
    <property type="component" value="Chromosome 6"/>
</dbReference>
<evidence type="ECO:0000313" key="1">
    <source>
        <dbReference type="Ensembl" id="ENSPEMP00000037220.1"/>
    </source>
</evidence>
<organism evidence="1 2">
    <name type="scientific">Peromyscus maniculatus bairdii</name>
    <name type="common">Prairie deer mouse</name>
    <dbReference type="NCBI Taxonomy" id="230844"/>
    <lineage>
        <taxon>Eukaryota</taxon>
        <taxon>Metazoa</taxon>
        <taxon>Chordata</taxon>
        <taxon>Craniata</taxon>
        <taxon>Vertebrata</taxon>
        <taxon>Euteleostomi</taxon>
        <taxon>Mammalia</taxon>
        <taxon>Eutheria</taxon>
        <taxon>Euarchontoglires</taxon>
        <taxon>Glires</taxon>
        <taxon>Rodentia</taxon>
        <taxon>Myomorpha</taxon>
        <taxon>Muroidea</taxon>
        <taxon>Cricetidae</taxon>
        <taxon>Neotominae</taxon>
        <taxon>Peromyscus</taxon>
    </lineage>
</organism>
<dbReference type="InterPro" id="IPR012674">
    <property type="entry name" value="Calycin"/>
</dbReference>
<dbReference type="Gene3D" id="2.40.128.20">
    <property type="match status" value="1"/>
</dbReference>
<protein>
    <submittedName>
        <fullName evidence="1">Uncharacterized protein</fullName>
    </submittedName>
</protein>
<proteinExistence type="predicted"/>
<sequence>MNQYRCTYILRKTREPGHFYTIYLASDTVSVTQENSQFRMLMREVKFFKNYTFMSMTFYVRKNGRCQLHTAWADKSPFQFCLRLCEYLWLKIVGVI</sequence>
<dbReference type="Ensembl" id="ENSPEMT00000033532.1">
    <property type="protein sequence ID" value="ENSPEMP00000037220.1"/>
    <property type="gene ID" value="ENSPEMG00000030654.1"/>
</dbReference>